<dbReference type="AlphaFoldDB" id="A0A6B0RGG4"/>
<sequence>MDSSGNVGDHSLSRQLLAIRHMPVLRRGTGHSTAQEPPTLVGRADPISSCPKAEQRQPHVLSSVGGTADSETCLCARTHKRVQAAEPQILGQGTRRKGWCGPAQVPHKLRALHIKAKAHIGVYDGADYSYITPGVTTSPISDALYDPGQAELTALTLCPLDSSEEPPVCRRMPGIGMLHEAWCLERHLIGSSQKHRGAPATQDSDVFLDDE</sequence>
<keyword evidence="2" id="KW-1185">Reference proteome</keyword>
<accession>A0A6B0RGG4</accession>
<organism evidence="1 2">
    <name type="scientific">Bos mutus</name>
    <name type="common">wild yak</name>
    <dbReference type="NCBI Taxonomy" id="72004"/>
    <lineage>
        <taxon>Eukaryota</taxon>
        <taxon>Metazoa</taxon>
        <taxon>Chordata</taxon>
        <taxon>Craniata</taxon>
        <taxon>Vertebrata</taxon>
        <taxon>Euteleostomi</taxon>
        <taxon>Mammalia</taxon>
        <taxon>Eutheria</taxon>
        <taxon>Laurasiatheria</taxon>
        <taxon>Artiodactyla</taxon>
        <taxon>Ruminantia</taxon>
        <taxon>Pecora</taxon>
        <taxon>Bovidae</taxon>
        <taxon>Bovinae</taxon>
        <taxon>Bos</taxon>
    </lineage>
</organism>
<comment type="caution">
    <text evidence="1">The sequence shown here is derived from an EMBL/GenBank/DDBJ whole genome shotgun (WGS) entry which is preliminary data.</text>
</comment>
<gene>
    <name evidence="1" type="ORF">E5288_WYG007596</name>
</gene>
<evidence type="ECO:0000313" key="2">
    <source>
        <dbReference type="Proteomes" id="UP000322234"/>
    </source>
</evidence>
<dbReference type="EMBL" id="VBQZ03000036">
    <property type="protein sequence ID" value="MXQ87136.1"/>
    <property type="molecule type" value="Genomic_DNA"/>
</dbReference>
<reference evidence="1" key="1">
    <citation type="submission" date="2019-10" db="EMBL/GenBank/DDBJ databases">
        <title>The sequence and de novo assembly of the wild yak genome.</title>
        <authorList>
            <person name="Liu Y."/>
        </authorList>
    </citation>
    <scope>NUCLEOTIDE SEQUENCE [LARGE SCALE GENOMIC DNA]</scope>
    <source>
        <strain evidence="1">WY2019</strain>
    </source>
</reference>
<proteinExistence type="predicted"/>
<protein>
    <submittedName>
        <fullName evidence="1">Uncharacterized protein</fullName>
    </submittedName>
</protein>
<evidence type="ECO:0000313" key="1">
    <source>
        <dbReference type="EMBL" id="MXQ87136.1"/>
    </source>
</evidence>
<dbReference type="Proteomes" id="UP000322234">
    <property type="component" value="Unassembled WGS sequence"/>
</dbReference>
<name>A0A6B0RGG4_9CETA</name>